<organism evidence="6 7">
    <name type="scientific">Desulforapulum autotrophicum (strain ATCC 43914 / DSM 3382 / VKM B-1955 / HRM2)</name>
    <name type="common">Desulfobacterium autotrophicum</name>
    <dbReference type="NCBI Taxonomy" id="177437"/>
    <lineage>
        <taxon>Bacteria</taxon>
        <taxon>Pseudomonadati</taxon>
        <taxon>Thermodesulfobacteriota</taxon>
        <taxon>Desulfobacteria</taxon>
        <taxon>Desulfobacterales</taxon>
        <taxon>Desulfobacteraceae</taxon>
        <taxon>Desulforapulum</taxon>
    </lineage>
</organism>
<dbReference type="KEGG" id="dat:HRM2_01600"/>
<evidence type="ECO:0000259" key="5">
    <source>
        <dbReference type="PROSITE" id="PS51379"/>
    </source>
</evidence>
<name>C0QEG5_DESAH</name>
<dbReference type="InterPro" id="IPR050954">
    <property type="entry name" value="ET_IronSulfur_Cluster-Binding"/>
</dbReference>
<keyword evidence="1" id="KW-0004">4Fe-4S</keyword>
<feature type="domain" description="4Fe-4S ferredoxin-type" evidence="5">
    <location>
        <begin position="100"/>
        <end position="129"/>
    </location>
</feature>
<feature type="domain" description="4Fe-4S ferredoxin-type" evidence="5">
    <location>
        <begin position="21"/>
        <end position="49"/>
    </location>
</feature>
<evidence type="ECO:0000256" key="3">
    <source>
        <dbReference type="ARBA" id="ARBA00023004"/>
    </source>
</evidence>
<dbReference type="InterPro" id="IPR017900">
    <property type="entry name" value="4Fe4S_Fe_S_CS"/>
</dbReference>
<proteinExistence type="predicted"/>
<dbReference type="HOGENOM" id="CLU_043374_3_0_7"/>
<dbReference type="SUPFAM" id="SSF54862">
    <property type="entry name" value="4Fe-4S ferredoxins"/>
    <property type="match status" value="1"/>
</dbReference>
<evidence type="ECO:0000256" key="4">
    <source>
        <dbReference type="ARBA" id="ARBA00023014"/>
    </source>
</evidence>
<gene>
    <name evidence="6" type="primary">fdhB1</name>
    <name evidence="6" type="ordered locus">HRM2_01600</name>
</gene>
<accession>C0QEG5</accession>
<evidence type="ECO:0000256" key="1">
    <source>
        <dbReference type="ARBA" id="ARBA00022485"/>
    </source>
</evidence>
<keyword evidence="7" id="KW-1185">Reference proteome</keyword>
<keyword evidence="4" id="KW-0411">Iron-sulfur</keyword>
<dbReference type="STRING" id="177437.HRM2_01600"/>
<dbReference type="PROSITE" id="PS00198">
    <property type="entry name" value="4FE4S_FER_1"/>
    <property type="match status" value="1"/>
</dbReference>
<dbReference type="AlphaFoldDB" id="C0QEG5"/>
<dbReference type="EMBL" id="CP001087">
    <property type="protein sequence ID" value="ACN13282.1"/>
    <property type="molecule type" value="Genomic_DNA"/>
</dbReference>
<reference evidence="6 7" key="1">
    <citation type="journal article" date="2009" name="Environ. Microbiol.">
        <title>Genome sequence of Desulfobacterium autotrophicum HRM2, a marine sulfate reducer oxidizing organic carbon completely to carbon dioxide.</title>
        <authorList>
            <person name="Strittmatter A.W."/>
            <person name="Liesegang H."/>
            <person name="Rabus R."/>
            <person name="Decker I."/>
            <person name="Amann J."/>
            <person name="Andres S."/>
            <person name="Henne A."/>
            <person name="Fricke W.F."/>
            <person name="Martinez-Arias R."/>
            <person name="Bartels D."/>
            <person name="Goesmann A."/>
            <person name="Krause L."/>
            <person name="Puehler A."/>
            <person name="Klenk H.P."/>
            <person name="Richter M."/>
            <person name="Schuler M."/>
            <person name="Gloeckner F.O."/>
            <person name="Meyerdierks A."/>
            <person name="Gottschalk G."/>
            <person name="Amann R."/>
        </authorList>
    </citation>
    <scope>NUCLEOTIDE SEQUENCE [LARGE SCALE GENOMIC DNA]</scope>
    <source>
        <strain evidence="7">ATCC 43914 / DSM 3382 / HRM2</strain>
    </source>
</reference>
<dbReference type="PROSITE" id="PS51379">
    <property type="entry name" value="4FE4S_FER_2"/>
    <property type="match status" value="2"/>
</dbReference>
<evidence type="ECO:0000313" key="7">
    <source>
        <dbReference type="Proteomes" id="UP000000442"/>
    </source>
</evidence>
<dbReference type="PANTHER" id="PTHR43177">
    <property type="entry name" value="PROTEIN NRFC"/>
    <property type="match status" value="1"/>
</dbReference>
<dbReference type="CDD" id="cd10554">
    <property type="entry name" value="HycB_like"/>
    <property type="match status" value="1"/>
</dbReference>
<sequence>MSKHTDSEKGLYMRAGTRLNPFVVADANLCIGCRVCEIACASAHTKGDELLTIGNINTPIQPRLYLVRDGQTAVPVQCRHCEDAPCAQSCPVDAICQVDGVILIDDKRCIGCKSCMMACPFGAIELMPLYDQGRPVIQHLPLDNDECKQAYFASKCDRCAHLEEPACIANCTRNALKIFQPENHKDSRMVAAAKSLSQFAGNYSH</sequence>
<dbReference type="eggNOG" id="COG1142">
    <property type="taxonomic scope" value="Bacteria"/>
</dbReference>
<dbReference type="Proteomes" id="UP000000442">
    <property type="component" value="Chromosome"/>
</dbReference>
<dbReference type="InterPro" id="IPR017896">
    <property type="entry name" value="4Fe4S_Fe-S-bd"/>
</dbReference>
<evidence type="ECO:0000256" key="2">
    <source>
        <dbReference type="ARBA" id="ARBA00022723"/>
    </source>
</evidence>
<protein>
    <submittedName>
        <fullName evidence="6">FdhB1</fullName>
    </submittedName>
</protein>
<dbReference type="GO" id="GO:0046872">
    <property type="term" value="F:metal ion binding"/>
    <property type="evidence" value="ECO:0007669"/>
    <property type="project" value="UniProtKB-KW"/>
</dbReference>
<dbReference type="GO" id="GO:0051539">
    <property type="term" value="F:4 iron, 4 sulfur cluster binding"/>
    <property type="evidence" value="ECO:0007669"/>
    <property type="project" value="UniProtKB-KW"/>
</dbReference>
<dbReference type="RefSeq" id="WP_012662531.1">
    <property type="nucleotide sequence ID" value="NC_012108.1"/>
</dbReference>
<evidence type="ECO:0000313" key="6">
    <source>
        <dbReference type="EMBL" id="ACN13282.1"/>
    </source>
</evidence>
<keyword evidence="2" id="KW-0479">Metal-binding</keyword>
<dbReference type="Pfam" id="PF13247">
    <property type="entry name" value="Fer4_11"/>
    <property type="match status" value="1"/>
</dbReference>
<dbReference type="PANTHER" id="PTHR43177:SF3">
    <property type="entry name" value="PROTEIN NRFC HOMOLOG"/>
    <property type="match status" value="1"/>
</dbReference>
<keyword evidence="3" id="KW-0408">Iron</keyword>
<dbReference type="Gene3D" id="3.30.70.20">
    <property type="match status" value="2"/>
</dbReference>